<sequence>MDLPPLSFHAILEDQWAEEEELEETETVLKVVPPAYPKYLDVFSKVKSEKLPPHRACDHHIDLGSFLPLVGVIYSLSNQESGTLWAYISENKKVGGLHLCLDYRKLNAVTRKNRYPVPRMNQLLTIFNSSTMLSKIDLHGAYNLLRMKERNKHLTSFKAKYGSYEYLGMPFGHTNTPASFQNLAGWPIYHMPCHAGTTCTQRGGGLHQQEPSKFSSRWKDKDYKEIRKKLARGESYSDYSLEPQAKLLLFKYRVVIPSNEEIQLNILQKHHDSPFTGHPGQEKTLNIIKRDFNWAGMSQFIKDYVLSCQRCSRNEKIHHKEFGLLKPLQIPSGPWNSLSMDFITQLPH</sequence>
<keyword evidence="4" id="KW-1185">Reference proteome</keyword>
<protein>
    <recommendedName>
        <fullName evidence="5">Integrase zinc-binding domain-containing protein</fullName>
    </recommendedName>
</protein>
<dbReference type="InterPro" id="IPR043502">
    <property type="entry name" value="DNA/RNA_pol_sf"/>
</dbReference>
<dbReference type="CDD" id="cd01647">
    <property type="entry name" value="RT_LTR"/>
    <property type="match status" value="1"/>
</dbReference>
<dbReference type="Pfam" id="PF17921">
    <property type="entry name" value="Integrase_H2C2"/>
    <property type="match status" value="1"/>
</dbReference>
<comment type="caution">
    <text evidence="3">The sequence shown here is derived from an EMBL/GenBank/DDBJ whole genome shotgun (WGS) entry which is preliminary data.</text>
</comment>
<evidence type="ECO:0000313" key="4">
    <source>
        <dbReference type="Proteomes" id="UP000765509"/>
    </source>
</evidence>
<dbReference type="AlphaFoldDB" id="A0A9Q3D492"/>
<reference evidence="3" key="1">
    <citation type="submission" date="2021-03" db="EMBL/GenBank/DDBJ databases">
        <title>Draft genome sequence of rust myrtle Austropuccinia psidii MF-1, a brazilian biotype.</title>
        <authorList>
            <person name="Quecine M.C."/>
            <person name="Pachon D.M.R."/>
            <person name="Bonatelli M.L."/>
            <person name="Correr F.H."/>
            <person name="Franceschini L.M."/>
            <person name="Leite T.F."/>
            <person name="Margarido G.R.A."/>
            <person name="Almeida C.A."/>
            <person name="Ferrarezi J.A."/>
            <person name="Labate C.A."/>
        </authorList>
    </citation>
    <scope>NUCLEOTIDE SEQUENCE</scope>
    <source>
        <strain evidence="3">MF-1</strain>
    </source>
</reference>
<dbReference type="Proteomes" id="UP000765509">
    <property type="component" value="Unassembled WGS sequence"/>
</dbReference>
<dbReference type="Gene3D" id="3.10.10.10">
    <property type="entry name" value="HIV Type 1 Reverse Transcriptase, subunit A, domain 1"/>
    <property type="match status" value="1"/>
</dbReference>
<dbReference type="InterPro" id="IPR050951">
    <property type="entry name" value="Retrovirus_Pol_polyprotein"/>
</dbReference>
<dbReference type="PANTHER" id="PTHR37984:SF5">
    <property type="entry name" value="PROTEIN NYNRIN-LIKE"/>
    <property type="match status" value="1"/>
</dbReference>
<dbReference type="OrthoDB" id="2505288at2759"/>
<dbReference type="SUPFAM" id="SSF56672">
    <property type="entry name" value="DNA/RNA polymerases"/>
    <property type="match status" value="1"/>
</dbReference>
<evidence type="ECO:0008006" key="5">
    <source>
        <dbReference type="Google" id="ProtNLM"/>
    </source>
</evidence>
<dbReference type="InterPro" id="IPR043128">
    <property type="entry name" value="Rev_trsase/Diguanyl_cyclase"/>
</dbReference>
<proteinExistence type="predicted"/>
<dbReference type="InterPro" id="IPR000477">
    <property type="entry name" value="RT_dom"/>
</dbReference>
<dbReference type="Gene3D" id="1.10.340.70">
    <property type="match status" value="1"/>
</dbReference>
<name>A0A9Q3D492_9BASI</name>
<evidence type="ECO:0000313" key="3">
    <source>
        <dbReference type="EMBL" id="MBW0495093.1"/>
    </source>
</evidence>
<evidence type="ECO:0000259" key="2">
    <source>
        <dbReference type="Pfam" id="PF17921"/>
    </source>
</evidence>
<dbReference type="InterPro" id="IPR041588">
    <property type="entry name" value="Integrase_H2C2"/>
</dbReference>
<feature type="domain" description="Integrase zinc-binding" evidence="2">
    <location>
        <begin position="260"/>
        <end position="315"/>
    </location>
</feature>
<feature type="domain" description="Reverse transcriptase" evidence="1">
    <location>
        <begin position="97"/>
        <end position="183"/>
    </location>
</feature>
<dbReference type="EMBL" id="AVOT02012912">
    <property type="protein sequence ID" value="MBW0495093.1"/>
    <property type="molecule type" value="Genomic_DNA"/>
</dbReference>
<accession>A0A9Q3D492</accession>
<dbReference type="Pfam" id="PF00078">
    <property type="entry name" value="RVT_1"/>
    <property type="match status" value="1"/>
</dbReference>
<evidence type="ECO:0000259" key="1">
    <source>
        <dbReference type="Pfam" id="PF00078"/>
    </source>
</evidence>
<organism evidence="3 4">
    <name type="scientific">Austropuccinia psidii MF-1</name>
    <dbReference type="NCBI Taxonomy" id="1389203"/>
    <lineage>
        <taxon>Eukaryota</taxon>
        <taxon>Fungi</taxon>
        <taxon>Dikarya</taxon>
        <taxon>Basidiomycota</taxon>
        <taxon>Pucciniomycotina</taxon>
        <taxon>Pucciniomycetes</taxon>
        <taxon>Pucciniales</taxon>
        <taxon>Sphaerophragmiaceae</taxon>
        <taxon>Austropuccinia</taxon>
    </lineage>
</organism>
<gene>
    <name evidence="3" type="ORF">O181_034808</name>
</gene>
<dbReference type="FunFam" id="1.10.340.70:FF:000001">
    <property type="entry name" value="Retrovirus-related Pol polyprotein from transposon gypsy-like Protein"/>
    <property type="match status" value="1"/>
</dbReference>
<dbReference type="Gene3D" id="3.30.70.270">
    <property type="match status" value="1"/>
</dbReference>
<dbReference type="PANTHER" id="PTHR37984">
    <property type="entry name" value="PROTEIN CBG26694"/>
    <property type="match status" value="1"/>
</dbReference>